<dbReference type="EMBL" id="CP001700">
    <property type="protein sequence ID" value="ACU71032.1"/>
    <property type="molecule type" value="Genomic_DNA"/>
</dbReference>
<evidence type="ECO:0000259" key="3">
    <source>
        <dbReference type="Pfam" id="PF00294"/>
    </source>
</evidence>
<dbReference type="AlphaFoldDB" id="C7QHK7"/>
<dbReference type="InterPro" id="IPR011611">
    <property type="entry name" value="PfkB_dom"/>
</dbReference>
<dbReference type="Pfam" id="PF00294">
    <property type="entry name" value="PfkB"/>
    <property type="match status" value="1"/>
</dbReference>
<dbReference type="PANTHER" id="PTHR10584">
    <property type="entry name" value="SUGAR KINASE"/>
    <property type="match status" value="1"/>
</dbReference>
<accession>C7QHK7</accession>
<evidence type="ECO:0000313" key="5">
    <source>
        <dbReference type="Proteomes" id="UP000000851"/>
    </source>
</evidence>
<reference evidence="4 5" key="1">
    <citation type="journal article" date="2009" name="Stand. Genomic Sci.">
        <title>Complete genome sequence of Catenulispora acidiphila type strain (ID 139908).</title>
        <authorList>
            <person name="Copeland A."/>
            <person name="Lapidus A."/>
            <person name="Glavina Del Rio T."/>
            <person name="Nolan M."/>
            <person name="Lucas S."/>
            <person name="Chen F."/>
            <person name="Tice H."/>
            <person name="Cheng J.F."/>
            <person name="Bruce D."/>
            <person name="Goodwin L."/>
            <person name="Pitluck S."/>
            <person name="Mikhailova N."/>
            <person name="Pati A."/>
            <person name="Ivanova N."/>
            <person name="Mavromatis K."/>
            <person name="Chen A."/>
            <person name="Palaniappan K."/>
            <person name="Chain P."/>
            <person name="Land M."/>
            <person name="Hauser L."/>
            <person name="Chang Y.J."/>
            <person name="Jeffries C.D."/>
            <person name="Chertkov O."/>
            <person name="Brettin T."/>
            <person name="Detter J.C."/>
            <person name="Han C."/>
            <person name="Ali Z."/>
            <person name="Tindall B.J."/>
            <person name="Goker M."/>
            <person name="Bristow J."/>
            <person name="Eisen J.A."/>
            <person name="Markowitz V."/>
            <person name="Hugenholtz P."/>
            <person name="Kyrpides N.C."/>
            <person name="Klenk H.P."/>
        </authorList>
    </citation>
    <scope>NUCLEOTIDE SEQUENCE [LARGE SCALE GENOMIC DNA]</scope>
    <source>
        <strain evidence="5">DSM 44928 / JCM 14897 / NBRC 102108 / NRRL B-24433 / ID139908</strain>
    </source>
</reference>
<dbReference type="KEGG" id="cai:Caci_2113"/>
<dbReference type="PANTHER" id="PTHR10584:SF166">
    <property type="entry name" value="RIBOKINASE"/>
    <property type="match status" value="1"/>
</dbReference>
<organism evidence="4 5">
    <name type="scientific">Catenulispora acidiphila (strain DSM 44928 / JCM 14897 / NBRC 102108 / NRRL B-24433 / ID139908)</name>
    <dbReference type="NCBI Taxonomy" id="479433"/>
    <lineage>
        <taxon>Bacteria</taxon>
        <taxon>Bacillati</taxon>
        <taxon>Actinomycetota</taxon>
        <taxon>Actinomycetes</taxon>
        <taxon>Catenulisporales</taxon>
        <taxon>Catenulisporaceae</taxon>
        <taxon>Catenulispora</taxon>
    </lineage>
</organism>
<dbReference type="InParanoid" id="C7QHK7"/>
<evidence type="ECO:0000256" key="1">
    <source>
        <dbReference type="ARBA" id="ARBA00022679"/>
    </source>
</evidence>
<keyword evidence="2" id="KW-0418">Kinase</keyword>
<sequence length="304" mass="32465">MGALSQHAEAGLEVDVLVVGGAGIDTIVRVPELPVPYADSVLVDPIESYVAHTGTAVALGTRALGLRVKFVDFLGEDTFGELVLRRFAEEKLDFAWFPSAAGTTRAVNLVSADGRRMSFYDPRGVPGQQLPEAFYEDWLTRTRHVHVCIADHARHVLPAALRHGVPISTDLHDWDGVSEHHHDFAHAADHVFMSAANLGERRDAVLAEVLARGRAKTVVATDGARGAYLAVRDVPGVRHFPALTPPAPVVDSNGAGDAFVTGFMSGVLRGAAVEECMRRGLACGAYACTVHGTAERFAAESDLS</sequence>
<dbReference type="GO" id="GO:0016301">
    <property type="term" value="F:kinase activity"/>
    <property type="evidence" value="ECO:0007669"/>
    <property type="project" value="UniProtKB-KW"/>
</dbReference>
<dbReference type="RefSeq" id="WP_012786325.1">
    <property type="nucleotide sequence ID" value="NC_013131.1"/>
</dbReference>
<dbReference type="InterPro" id="IPR029056">
    <property type="entry name" value="Ribokinase-like"/>
</dbReference>
<protein>
    <submittedName>
        <fullName evidence="4">PfkB domain protein</fullName>
    </submittedName>
</protein>
<dbReference type="eggNOG" id="COG0524">
    <property type="taxonomic scope" value="Bacteria"/>
</dbReference>
<name>C7QHK7_CATAD</name>
<gene>
    <name evidence="4" type="ordered locus">Caci_2113</name>
</gene>
<keyword evidence="5" id="KW-1185">Reference proteome</keyword>
<evidence type="ECO:0000313" key="4">
    <source>
        <dbReference type="EMBL" id="ACU71032.1"/>
    </source>
</evidence>
<dbReference type="Proteomes" id="UP000000851">
    <property type="component" value="Chromosome"/>
</dbReference>
<evidence type="ECO:0000256" key="2">
    <source>
        <dbReference type="ARBA" id="ARBA00022777"/>
    </source>
</evidence>
<proteinExistence type="predicted"/>
<dbReference type="SUPFAM" id="SSF53613">
    <property type="entry name" value="Ribokinase-like"/>
    <property type="match status" value="1"/>
</dbReference>
<keyword evidence="1" id="KW-0808">Transferase</keyword>
<dbReference type="STRING" id="479433.Caci_2113"/>
<dbReference type="Gene3D" id="3.40.1190.20">
    <property type="match status" value="1"/>
</dbReference>
<feature type="domain" description="Carbohydrate kinase PfkB" evidence="3">
    <location>
        <begin position="16"/>
        <end position="295"/>
    </location>
</feature>
<dbReference type="HOGENOM" id="CLU_027634_12_0_11"/>